<dbReference type="Pfam" id="PF00872">
    <property type="entry name" value="Transposase_mut"/>
    <property type="match status" value="1"/>
</dbReference>
<keyword evidence="3 6" id="KW-0815">Transposition</keyword>
<proteinExistence type="inferred from homology"/>
<evidence type="ECO:0000313" key="8">
    <source>
        <dbReference type="EMBL" id="ALK43953.1"/>
    </source>
</evidence>
<geneLocation type="plasmid" evidence="8">
    <name>pJF4097</name>
</geneLocation>
<comment type="similarity">
    <text evidence="2 6">Belongs to the transposase mutator family.</text>
</comment>
<name>A0A0S1GNF2_AERSA</name>
<protein>
    <recommendedName>
        <fullName evidence="6">Mutator family transposase</fullName>
    </recommendedName>
</protein>
<evidence type="ECO:0000256" key="5">
    <source>
        <dbReference type="ARBA" id="ARBA00023172"/>
    </source>
</evidence>
<evidence type="ECO:0000256" key="2">
    <source>
        <dbReference type="ARBA" id="ARBA00010961"/>
    </source>
</evidence>
<dbReference type="InterPro" id="IPR001207">
    <property type="entry name" value="Transposase_mutator"/>
</dbReference>
<organism evidence="8">
    <name type="scientific">Aeromonas salmonicida subsp. smithia</name>
    <dbReference type="NCBI Taxonomy" id="80745"/>
    <lineage>
        <taxon>Bacteria</taxon>
        <taxon>Pseudomonadati</taxon>
        <taxon>Pseudomonadota</taxon>
        <taxon>Gammaproteobacteria</taxon>
        <taxon>Aeromonadales</taxon>
        <taxon>Aeromonadaceae</taxon>
        <taxon>Aeromonas</taxon>
    </lineage>
</organism>
<dbReference type="EMBL" id="KT334395">
    <property type="protein sequence ID" value="ALK43953.1"/>
    <property type="molecule type" value="Genomic_DNA"/>
</dbReference>
<evidence type="ECO:0000256" key="6">
    <source>
        <dbReference type="RuleBase" id="RU365089"/>
    </source>
</evidence>
<reference evidence="8" key="1">
    <citation type="submission" date="2015-07" db="EMBL/GenBank/DDBJ databases">
        <title>The mesophilic/psychrophilic dichotomy of Aeromonas salmonicida.</title>
        <authorList>
            <person name="Vincent A.T."/>
            <person name="Trudel M.V."/>
            <person name="Freschi L."/>
            <person name="Nagar V."/>
            <person name="Levesque R.C."/>
            <person name="Charette S.J."/>
        </authorList>
    </citation>
    <scope>NUCLEOTIDE SEQUENCE</scope>
    <source>
        <strain evidence="8">JF4097</strain>
        <plasmid evidence="8">pJF4097</plasmid>
    </source>
</reference>
<dbReference type="PANTHER" id="PTHR33217:SF5">
    <property type="entry name" value="MUTATOR FAMILY TRANSPOSASE"/>
    <property type="match status" value="1"/>
</dbReference>
<keyword evidence="6" id="KW-0814">Transposable element</keyword>
<dbReference type="GO" id="GO:0003677">
    <property type="term" value="F:DNA binding"/>
    <property type="evidence" value="ECO:0007669"/>
    <property type="project" value="UniProtKB-UniRule"/>
</dbReference>
<accession>A0A0S1GNF2</accession>
<evidence type="ECO:0000256" key="1">
    <source>
        <dbReference type="ARBA" id="ARBA00002190"/>
    </source>
</evidence>
<evidence type="ECO:0000256" key="4">
    <source>
        <dbReference type="ARBA" id="ARBA00023125"/>
    </source>
</evidence>
<evidence type="ECO:0000256" key="7">
    <source>
        <dbReference type="SAM" id="MobiDB-lite"/>
    </source>
</evidence>
<sequence>MGKQMDQDKLKALAAELAKDIKSEKDLGTLTQQLIKLTVETALNAEMDEHLGYEKHAPQGRGTGNNRNGYSTKRLKGQHGEVTIQAPRDRNASFEPQFVRKGQSRLTQMDDQILALYAKGLSTRDIVDAFKEMYDADISAGLVSKVTERVIEQVHEWQNRPLDPLYPIVYLDCIVLKIRANQRVINKSLYLALGINMEGHKELLGLWLAETEGAKFWLSVLTELKNRGLEDILLACVDGLKGFPDAIAVEYPQTKVQLCIVHMVRNSLRYVSWKDYKAVTAELKQIYQSATEREAQQALATFGERWDSQYPQIARSWQNNWDNLITLFDYPPAIRKVIYTTNAIESLNSVLRKATKQRKLFPTDESALKVAFLAIQQASKKWTMPIQNWKPALNRFIIEFGDRLNGHL</sequence>
<comment type="function">
    <text evidence="1 6">Required for the transposition of the insertion element.</text>
</comment>
<keyword evidence="4 6" id="KW-0238">DNA-binding</keyword>
<dbReference type="NCBIfam" id="NF033543">
    <property type="entry name" value="transpos_IS256"/>
    <property type="match status" value="1"/>
</dbReference>
<evidence type="ECO:0000256" key="3">
    <source>
        <dbReference type="ARBA" id="ARBA00022578"/>
    </source>
</evidence>
<feature type="region of interest" description="Disordered" evidence="7">
    <location>
        <begin position="53"/>
        <end position="79"/>
    </location>
</feature>
<keyword evidence="5 6" id="KW-0233">DNA recombination</keyword>
<dbReference type="PANTHER" id="PTHR33217">
    <property type="entry name" value="TRANSPOSASE FOR INSERTION SEQUENCE ELEMENT IS1081"/>
    <property type="match status" value="1"/>
</dbReference>
<dbReference type="AlphaFoldDB" id="A0A0S1GNF2"/>
<keyword evidence="8" id="KW-0614">Plasmid</keyword>
<dbReference type="GO" id="GO:0006313">
    <property type="term" value="P:DNA transposition"/>
    <property type="evidence" value="ECO:0007669"/>
    <property type="project" value="UniProtKB-UniRule"/>
</dbReference>
<dbReference type="GO" id="GO:0004803">
    <property type="term" value="F:transposase activity"/>
    <property type="evidence" value="ECO:0007669"/>
    <property type="project" value="UniProtKB-UniRule"/>
</dbReference>